<dbReference type="InterPro" id="IPR010445">
    <property type="entry name" value="LapA_dom"/>
</dbReference>
<keyword evidence="1" id="KW-1003">Cell membrane</keyword>
<dbReference type="GO" id="GO:0005886">
    <property type="term" value="C:plasma membrane"/>
    <property type="evidence" value="ECO:0007669"/>
    <property type="project" value="InterPro"/>
</dbReference>
<dbReference type="RefSeq" id="WP_077449512.1">
    <property type="nucleotide sequence ID" value="NZ_FUGD01000127.1"/>
</dbReference>
<proteinExistence type="predicted"/>
<sequence length="124" mass="13959">MRFVLIILLFLVFGYSLGLVLTNSSEIAVNLLFTQAPAMNLGLLLILCLFLGVLIGMLLSLLLFRVFQNKWEISRLNKENKRLQDKLTQSQVEIEKLSQPTVADQTVATDAELHVDPIDTTTVR</sequence>
<evidence type="ECO:0000259" key="6">
    <source>
        <dbReference type="Pfam" id="PF06305"/>
    </source>
</evidence>
<organism evidence="7 8">
    <name type="scientific">Psychrobacter pasteurii</name>
    <dbReference type="NCBI Taxonomy" id="1945520"/>
    <lineage>
        <taxon>Bacteria</taxon>
        <taxon>Pseudomonadati</taxon>
        <taxon>Pseudomonadota</taxon>
        <taxon>Gammaproteobacteria</taxon>
        <taxon>Moraxellales</taxon>
        <taxon>Moraxellaceae</taxon>
        <taxon>Psychrobacter</taxon>
    </lineage>
</organism>
<feature type="transmembrane region" description="Helical" evidence="5">
    <location>
        <begin position="42"/>
        <end position="67"/>
    </location>
</feature>
<evidence type="ECO:0000256" key="3">
    <source>
        <dbReference type="ARBA" id="ARBA00022989"/>
    </source>
</evidence>
<dbReference type="Pfam" id="PF06305">
    <property type="entry name" value="LapA_dom"/>
    <property type="match status" value="1"/>
</dbReference>
<feature type="domain" description="Lipopolysaccharide assembly protein A" evidence="6">
    <location>
        <begin position="23"/>
        <end position="87"/>
    </location>
</feature>
<evidence type="ECO:0000256" key="1">
    <source>
        <dbReference type="ARBA" id="ARBA00022475"/>
    </source>
</evidence>
<evidence type="ECO:0000256" key="5">
    <source>
        <dbReference type="SAM" id="Phobius"/>
    </source>
</evidence>
<dbReference type="OrthoDB" id="6658900at2"/>
<gene>
    <name evidence="7" type="ORF">A1019T_02142</name>
</gene>
<protein>
    <recommendedName>
        <fullName evidence="6">Lipopolysaccharide assembly protein A domain-containing protein</fullName>
    </recommendedName>
</protein>
<keyword evidence="2 5" id="KW-0812">Transmembrane</keyword>
<dbReference type="AlphaFoldDB" id="A0A1R4EI39"/>
<dbReference type="STRING" id="1945520.A1019T_02142"/>
<evidence type="ECO:0000256" key="2">
    <source>
        <dbReference type="ARBA" id="ARBA00022692"/>
    </source>
</evidence>
<dbReference type="Proteomes" id="UP000188169">
    <property type="component" value="Unassembled WGS sequence"/>
</dbReference>
<dbReference type="EMBL" id="FUGD01000127">
    <property type="protein sequence ID" value="SJM38152.1"/>
    <property type="molecule type" value="Genomic_DNA"/>
</dbReference>
<keyword evidence="3 5" id="KW-1133">Transmembrane helix</keyword>
<accession>A0A1R4EI39</accession>
<keyword evidence="4 5" id="KW-0472">Membrane</keyword>
<reference evidence="8" key="1">
    <citation type="submission" date="2017-02" db="EMBL/GenBank/DDBJ databases">
        <authorList>
            <person name="Mornico D."/>
        </authorList>
    </citation>
    <scope>NUCLEOTIDE SEQUENCE [LARGE SCALE GENOMIC DNA]</scope>
</reference>
<keyword evidence="8" id="KW-1185">Reference proteome</keyword>
<evidence type="ECO:0000313" key="8">
    <source>
        <dbReference type="Proteomes" id="UP000188169"/>
    </source>
</evidence>
<evidence type="ECO:0000256" key="4">
    <source>
        <dbReference type="ARBA" id="ARBA00023136"/>
    </source>
</evidence>
<evidence type="ECO:0000313" key="7">
    <source>
        <dbReference type="EMBL" id="SJM38152.1"/>
    </source>
</evidence>
<name>A0A1R4EI39_9GAMM</name>